<sequence>MSATRHIEREDLALFAMQLLPKDEHALIAAHVAQCAECGQALAEVQGDLAVYAHTVDMHSPPAQAKERLMKQVAREKKTVPVERVATPPLEFVGRSEGTYRTGLGSGAYLAEEEPKRNWAAKVFPWVGWAVAAAVAVVAGNLYHERDALLSRMTAQAGRLDQVSADAAAAKQVMEAMTDPAAKHVTLTKAPSTPTPPVPQGRATYVAEKGTLIFLASNMEPLQPYKTYELWLIPADGRDPIPAGTFHPDERGNASVILPPLPKGIEAKAFGVTVEDEGGSQTPTMPIIMAGN</sequence>
<dbReference type="GO" id="GO:0016989">
    <property type="term" value="F:sigma factor antagonist activity"/>
    <property type="evidence" value="ECO:0007669"/>
    <property type="project" value="TreeGrafter"/>
</dbReference>
<evidence type="ECO:0000256" key="7">
    <source>
        <dbReference type="ARBA" id="ARBA00029829"/>
    </source>
</evidence>
<protein>
    <recommendedName>
        <fullName evidence="8">Regulator of SigK</fullName>
    </recommendedName>
    <alternativeName>
        <fullName evidence="7">Sigma-K anti-sigma factor RskA</fullName>
    </alternativeName>
</protein>
<evidence type="ECO:0000313" key="10">
    <source>
        <dbReference type="EMBL" id="RSL15349.1"/>
    </source>
</evidence>
<name>A0A428MES7_9BACT</name>
<dbReference type="Proteomes" id="UP000269669">
    <property type="component" value="Unassembled WGS sequence"/>
</dbReference>
<dbReference type="OrthoDB" id="9806296at2"/>
<dbReference type="InterPro" id="IPR018764">
    <property type="entry name" value="RskA_C"/>
</dbReference>
<keyword evidence="4" id="KW-0812">Transmembrane</keyword>
<evidence type="ECO:0000256" key="6">
    <source>
        <dbReference type="ARBA" id="ARBA00023136"/>
    </source>
</evidence>
<evidence type="ECO:0000256" key="1">
    <source>
        <dbReference type="ARBA" id="ARBA00004167"/>
    </source>
</evidence>
<evidence type="ECO:0000259" key="9">
    <source>
        <dbReference type="Pfam" id="PF10099"/>
    </source>
</evidence>
<comment type="caution">
    <text evidence="10">The sequence shown here is derived from an EMBL/GenBank/DDBJ whole genome shotgun (WGS) entry which is preliminary data.</text>
</comment>
<organism evidence="10 11">
    <name type="scientific">Edaphobacter aggregans</name>
    <dbReference type="NCBI Taxonomy" id="570835"/>
    <lineage>
        <taxon>Bacteria</taxon>
        <taxon>Pseudomonadati</taxon>
        <taxon>Acidobacteriota</taxon>
        <taxon>Terriglobia</taxon>
        <taxon>Terriglobales</taxon>
        <taxon>Acidobacteriaceae</taxon>
        <taxon>Edaphobacter</taxon>
    </lineage>
</organism>
<dbReference type="PANTHER" id="PTHR37461">
    <property type="entry name" value="ANTI-SIGMA-K FACTOR RSKA"/>
    <property type="match status" value="1"/>
</dbReference>
<gene>
    <name evidence="10" type="ORF">EDE15_0835</name>
</gene>
<evidence type="ECO:0000256" key="3">
    <source>
        <dbReference type="ARBA" id="ARBA00022475"/>
    </source>
</evidence>
<comment type="subcellular location">
    <subcellularLocation>
        <location evidence="2">Cell membrane</location>
    </subcellularLocation>
    <subcellularLocation>
        <location evidence="1">Membrane</location>
        <topology evidence="1">Single-pass membrane protein</topology>
    </subcellularLocation>
</comment>
<dbReference type="GO" id="GO:0005886">
    <property type="term" value="C:plasma membrane"/>
    <property type="evidence" value="ECO:0007669"/>
    <property type="project" value="UniProtKB-SubCell"/>
</dbReference>
<dbReference type="Gene3D" id="1.10.10.1320">
    <property type="entry name" value="Anti-sigma factor, zinc-finger domain"/>
    <property type="match status" value="1"/>
</dbReference>
<feature type="domain" description="Anti-sigma K factor RskA C-terminal" evidence="9">
    <location>
        <begin position="130"/>
        <end position="286"/>
    </location>
</feature>
<evidence type="ECO:0000256" key="8">
    <source>
        <dbReference type="ARBA" id="ARBA00030803"/>
    </source>
</evidence>
<evidence type="ECO:0000313" key="11">
    <source>
        <dbReference type="Proteomes" id="UP000269669"/>
    </source>
</evidence>
<proteinExistence type="predicted"/>
<dbReference type="InterPro" id="IPR051474">
    <property type="entry name" value="Anti-sigma-K/W_factor"/>
</dbReference>
<dbReference type="GO" id="GO:0006417">
    <property type="term" value="P:regulation of translation"/>
    <property type="evidence" value="ECO:0007669"/>
    <property type="project" value="TreeGrafter"/>
</dbReference>
<keyword evidence="6" id="KW-0472">Membrane</keyword>
<dbReference type="Pfam" id="PF10099">
    <property type="entry name" value="RskA_C"/>
    <property type="match status" value="1"/>
</dbReference>
<keyword evidence="5" id="KW-1133">Transmembrane helix</keyword>
<reference evidence="10 11" key="1">
    <citation type="submission" date="2018-12" db="EMBL/GenBank/DDBJ databases">
        <title>Sequencing of bacterial isolates from soil warming experiment in Harvard Forest, Massachusetts, USA.</title>
        <authorList>
            <person name="Deangelis K."/>
        </authorList>
    </citation>
    <scope>NUCLEOTIDE SEQUENCE [LARGE SCALE GENOMIC DNA]</scope>
    <source>
        <strain evidence="10 11">EB153</strain>
    </source>
</reference>
<keyword evidence="11" id="KW-1185">Reference proteome</keyword>
<dbReference type="InterPro" id="IPR041916">
    <property type="entry name" value="Anti_sigma_zinc_sf"/>
</dbReference>
<dbReference type="PANTHER" id="PTHR37461:SF1">
    <property type="entry name" value="ANTI-SIGMA-K FACTOR RSKA"/>
    <property type="match status" value="1"/>
</dbReference>
<dbReference type="AlphaFoldDB" id="A0A428MES7"/>
<evidence type="ECO:0000256" key="2">
    <source>
        <dbReference type="ARBA" id="ARBA00004236"/>
    </source>
</evidence>
<evidence type="ECO:0000256" key="5">
    <source>
        <dbReference type="ARBA" id="ARBA00022989"/>
    </source>
</evidence>
<dbReference type="RefSeq" id="WP_125484101.1">
    <property type="nucleotide sequence ID" value="NZ_RSDW01000001.1"/>
</dbReference>
<evidence type="ECO:0000256" key="4">
    <source>
        <dbReference type="ARBA" id="ARBA00022692"/>
    </source>
</evidence>
<dbReference type="EMBL" id="RSDW01000001">
    <property type="protein sequence ID" value="RSL15349.1"/>
    <property type="molecule type" value="Genomic_DNA"/>
</dbReference>
<accession>A0A428MES7</accession>
<keyword evidence="3" id="KW-1003">Cell membrane</keyword>